<proteinExistence type="predicted"/>
<feature type="region of interest" description="Disordered" evidence="1">
    <location>
        <begin position="20"/>
        <end position="78"/>
    </location>
</feature>
<accession>S8ERX8</accession>
<feature type="compositionally biased region" description="Polar residues" evidence="1">
    <location>
        <begin position="27"/>
        <end position="37"/>
    </location>
</feature>
<protein>
    <submittedName>
        <fullName evidence="2">Uncharacterized protein</fullName>
    </submittedName>
</protein>
<evidence type="ECO:0000313" key="3">
    <source>
        <dbReference type="Proteomes" id="UP000015241"/>
    </source>
</evidence>
<keyword evidence="3" id="KW-1185">Reference proteome</keyword>
<dbReference type="InParanoid" id="S8ERX8"/>
<dbReference type="AlphaFoldDB" id="S8ERX8"/>
<gene>
    <name evidence="2" type="ORF">FOMPIDRAFT_1056768</name>
</gene>
<evidence type="ECO:0000313" key="2">
    <source>
        <dbReference type="EMBL" id="EPS92545.1"/>
    </source>
</evidence>
<dbReference type="EMBL" id="KE504491">
    <property type="protein sequence ID" value="EPS92545.1"/>
    <property type="molecule type" value="Genomic_DNA"/>
</dbReference>
<dbReference type="Proteomes" id="UP000015241">
    <property type="component" value="Unassembled WGS sequence"/>
</dbReference>
<sequence>MFCLQPWCERGPRQAVLQKSAIGVRQDGSSSAATQLRQAGGKEGKTQDSRGEDKGGKTDRMAKGQHALKAGQDRREGEVARLKTDWGLWRKMEDLLGWAKTQGSSAST</sequence>
<feature type="compositionally biased region" description="Basic and acidic residues" evidence="1">
    <location>
        <begin position="40"/>
        <end position="62"/>
    </location>
</feature>
<dbReference type="HOGENOM" id="CLU_2197028_0_0_1"/>
<reference evidence="2 3" key="1">
    <citation type="journal article" date="2012" name="Science">
        <title>The Paleozoic origin of enzymatic lignin decomposition reconstructed from 31 fungal genomes.</title>
        <authorList>
            <person name="Floudas D."/>
            <person name="Binder M."/>
            <person name="Riley R."/>
            <person name="Barry K."/>
            <person name="Blanchette R.A."/>
            <person name="Henrissat B."/>
            <person name="Martinez A.T."/>
            <person name="Otillar R."/>
            <person name="Spatafora J.W."/>
            <person name="Yadav J.S."/>
            <person name="Aerts A."/>
            <person name="Benoit I."/>
            <person name="Boyd A."/>
            <person name="Carlson A."/>
            <person name="Copeland A."/>
            <person name="Coutinho P.M."/>
            <person name="de Vries R.P."/>
            <person name="Ferreira P."/>
            <person name="Findley K."/>
            <person name="Foster B."/>
            <person name="Gaskell J."/>
            <person name="Glotzer D."/>
            <person name="Gorecki P."/>
            <person name="Heitman J."/>
            <person name="Hesse C."/>
            <person name="Hori C."/>
            <person name="Igarashi K."/>
            <person name="Jurgens J.A."/>
            <person name="Kallen N."/>
            <person name="Kersten P."/>
            <person name="Kohler A."/>
            <person name="Kuees U."/>
            <person name="Kumar T.K.A."/>
            <person name="Kuo A."/>
            <person name="LaButti K."/>
            <person name="Larrondo L.F."/>
            <person name="Lindquist E."/>
            <person name="Ling A."/>
            <person name="Lombard V."/>
            <person name="Lucas S."/>
            <person name="Lundell T."/>
            <person name="Martin R."/>
            <person name="McLaughlin D.J."/>
            <person name="Morgenstern I."/>
            <person name="Morin E."/>
            <person name="Murat C."/>
            <person name="Nagy L.G."/>
            <person name="Nolan M."/>
            <person name="Ohm R.A."/>
            <person name="Patyshakuliyeva A."/>
            <person name="Rokas A."/>
            <person name="Ruiz-Duenas F.J."/>
            <person name="Sabat G."/>
            <person name="Salamov A."/>
            <person name="Samejima M."/>
            <person name="Schmutz J."/>
            <person name="Slot J.C."/>
            <person name="St John F."/>
            <person name="Stenlid J."/>
            <person name="Sun H."/>
            <person name="Sun S."/>
            <person name="Syed K."/>
            <person name="Tsang A."/>
            <person name="Wiebenga A."/>
            <person name="Young D."/>
            <person name="Pisabarro A."/>
            <person name="Eastwood D.C."/>
            <person name="Martin F."/>
            <person name="Cullen D."/>
            <person name="Grigoriev I.V."/>
            <person name="Hibbett D.S."/>
        </authorList>
    </citation>
    <scope>NUCLEOTIDE SEQUENCE</scope>
    <source>
        <strain evidence="3">FP-58527</strain>
    </source>
</reference>
<name>S8ERX8_FOMSC</name>
<organism evidence="2 3">
    <name type="scientific">Fomitopsis schrenkii</name>
    <name type="common">Brown rot fungus</name>
    <dbReference type="NCBI Taxonomy" id="2126942"/>
    <lineage>
        <taxon>Eukaryota</taxon>
        <taxon>Fungi</taxon>
        <taxon>Dikarya</taxon>
        <taxon>Basidiomycota</taxon>
        <taxon>Agaricomycotina</taxon>
        <taxon>Agaricomycetes</taxon>
        <taxon>Polyporales</taxon>
        <taxon>Fomitopsis</taxon>
    </lineage>
</organism>
<evidence type="ECO:0000256" key="1">
    <source>
        <dbReference type="SAM" id="MobiDB-lite"/>
    </source>
</evidence>